<dbReference type="Proteomes" id="UP000236642">
    <property type="component" value="Unassembled WGS sequence"/>
</dbReference>
<dbReference type="EMBL" id="BEHY01000027">
    <property type="protein sequence ID" value="GBD09128.1"/>
    <property type="molecule type" value="Genomic_DNA"/>
</dbReference>
<reference evidence="2" key="1">
    <citation type="submission" date="2017-09" db="EMBL/GenBank/DDBJ databases">
        <title>Metaegenomics of thermophilic ammonia-oxidizing enrichment culture.</title>
        <authorList>
            <person name="Kato S."/>
            <person name="Suzuki K."/>
        </authorList>
    </citation>
    <scope>NUCLEOTIDE SEQUENCE [LARGE SCALE GENOMIC DNA]</scope>
</reference>
<organism evidence="1 2">
    <name type="scientific">Candidatus Thermoflexus japonica</name>
    <dbReference type="NCBI Taxonomy" id="2035417"/>
    <lineage>
        <taxon>Bacteria</taxon>
        <taxon>Bacillati</taxon>
        <taxon>Chloroflexota</taxon>
        <taxon>Thermoflexia</taxon>
        <taxon>Thermoflexales</taxon>
        <taxon>Thermoflexaceae</taxon>
        <taxon>Thermoflexus</taxon>
    </lineage>
</organism>
<gene>
    <name evidence="1" type="ORF">HRbin22_01375</name>
</gene>
<name>A0A2H5Y6Y5_9CHLR</name>
<accession>A0A2H5Y6Y5</accession>
<protein>
    <submittedName>
        <fullName evidence="1">Uncharacterized protein</fullName>
    </submittedName>
</protein>
<proteinExistence type="predicted"/>
<sequence>MSLLPFLALYIAIVFAPLYAAVRDLMVHQIRIERARAVLSLATRDGAQMSAPDPRGRLTGDPAAMEARVREIWAGARIPGAVLESVSCQPRPPRCEARATVTTRGLLGTLRARIRGVSTVLEGIQREGE</sequence>
<dbReference type="AlphaFoldDB" id="A0A2H5Y6Y5"/>
<evidence type="ECO:0000313" key="2">
    <source>
        <dbReference type="Proteomes" id="UP000236642"/>
    </source>
</evidence>
<evidence type="ECO:0000313" key="1">
    <source>
        <dbReference type="EMBL" id="GBD09128.1"/>
    </source>
</evidence>
<comment type="caution">
    <text evidence="1">The sequence shown here is derived from an EMBL/GenBank/DDBJ whole genome shotgun (WGS) entry which is preliminary data.</text>
</comment>